<accession>A0A9X2Z342</accession>
<proteinExistence type="predicted"/>
<protein>
    <submittedName>
        <fullName evidence="1">Uncharacterized protein</fullName>
    </submittedName>
</protein>
<dbReference type="Proteomes" id="UP001141629">
    <property type="component" value="Unassembled WGS sequence"/>
</dbReference>
<name>A0A9X2Z342_9MYCO</name>
<comment type="caution">
    <text evidence="1">The sequence shown here is derived from an EMBL/GenBank/DDBJ whole genome shotgun (WGS) entry which is preliminary data.</text>
</comment>
<evidence type="ECO:0000313" key="1">
    <source>
        <dbReference type="EMBL" id="MCV7422613.1"/>
    </source>
</evidence>
<dbReference type="EMBL" id="JACKVK010000009">
    <property type="protein sequence ID" value="MCV7422613.1"/>
    <property type="molecule type" value="Genomic_DNA"/>
</dbReference>
<reference evidence="1" key="2">
    <citation type="journal article" date="2022" name="BMC Genomics">
        <title>Comparative genome analysis of mycobacteria focusing on tRNA and non-coding RNA.</title>
        <authorList>
            <person name="Behra P.R.K."/>
            <person name="Pettersson B.M.F."/>
            <person name="Ramesh M."/>
            <person name="Das S."/>
            <person name="Dasgupta S."/>
            <person name="Kirsebom L.A."/>
        </authorList>
    </citation>
    <scope>NUCLEOTIDE SEQUENCE</scope>
    <source>
        <strain evidence="1">DSM 44838</strain>
    </source>
</reference>
<gene>
    <name evidence="1" type="ORF">H7K45_18875</name>
</gene>
<organism evidence="1 2">
    <name type="scientific">Mycobacterium yunnanensis</name>
    <dbReference type="NCBI Taxonomy" id="368477"/>
    <lineage>
        <taxon>Bacteria</taxon>
        <taxon>Bacillati</taxon>
        <taxon>Actinomycetota</taxon>
        <taxon>Actinomycetes</taxon>
        <taxon>Mycobacteriales</taxon>
        <taxon>Mycobacteriaceae</taxon>
        <taxon>Mycobacterium</taxon>
    </lineage>
</organism>
<keyword evidence="2" id="KW-1185">Reference proteome</keyword>
<reference evidence="1" key="1">
    <citation type="submission" date="2020-07" db="EMBL/GenBank/DDBJ databases">
        <authorList>
            <person name="Pettersson B.M.F."/>
            <person name="Behra P.R.K."/>
            <person name="Ramesh M."/>
            <person name="Das S."/>
            <person name="Dasgupta S."/>
            <person name="Kirsebom L.A."/>
        </authorList>
    </citation>
    <scope>NUCLEOTIDE SEQUENCE</scope>
    <source>
        <strain evidence="1">DSM 44838</strain>
    </source>
</reference>
<dbReference type="RefSeq" id="WP_263997442.1">
    <property type="nucleotide sequence ID" value="NZ_JACKVK010000009.1"/>
</dbReference>
<sequence length="448" mass="46722">MAVVALVGLVAAIAVYVVSGKYDGDESLGATRDSNWTPPPQTFLASRMDVRPVAGWTARIGDVGLPPASTFASSADPIWSQPFVGDQGSRGFLIARTPDAAGSQWWLVGVDALTGERVFAPVRLDAAMFSPECFLNGPEAIVCLRDGDQGGTAWVVDTRSGLVTFTGPTDLRTSSGALHVVQAGSYAVAQTTGQGVFGIGPRAATTWFVPGKGQVTTRPSRATNVAPQNLATQAAGGDETTVFSLADGKVVTPELDPGLSWASAVVYPGGFAVEVVEPQSTSMPVGVEFFDIAGNKMGRADGSGFLSTSSMDIPIVESTVYSPAGHELANISRFENGDPVLLIGTTLFAGGQSFDHDPQRYDLATGSEGKACKVTLANYLATDGKVAIFQSNTPNVGLVTKAVDLATCDVLWSIQSPFGSLRHVWRIDTSLVQLSDDGTELTSLVAPS</sequence>
<dbReference type="AlphaFoldDB" id="A0A9X2Z342"/>
<evidence type="ECO:0000313" key="2">
    <source>
        <dbReference type="Proteomes" id="UP001141629"/>
    </source>
</evidence>